<evidence type="ECO:0000313" key="2">
    <source>
        <dbReference type="Proteomes" id="UP000255091"/>
    </source>
</evidence>
<accession>A0A380DQZ4</accession>
<sequence length="58" mass="6466">MVQNDICHFIGLHNIVIVINCGNKKSLIKMRLEIILYKIGETNLANDSLNLTDNGLLA</sequence>
<evidence type="ECO:0000313" key="1">
    <source>
        <dbReference type="EMBL" id="SUK44653.1"/>
    </source>
</evidence>
<name>A0A380DQZ4_STAAU</name>
<dbReference type="AlphaFoldDB" id="A0A380DQZ4"/>
<gene>
    <name evidence="1" type="ORF">NCTC6133_01683</name>
</gene>
<organism evidence="1 2">
    <name type="scientific">Staphylococcus aureus</name>
    <dbReference type="NCBI Taxonomy" id="1280"/>
    <lineage>
        <taxon>Bacteria</taxon>
        <taxon>Bacillati</taxon>
        <taxon>Bacillota</taxon>
        <taxon>Bacilli</taxon>
        <taxon>Bacillales</taxon>
        <taxon>Staphylococcaceae</taxon>
        <taxon>Staphylococcus</taxon>
    </lineage>
</organism>
<protein>
    <submittedName>
        <fullName evidence="1">Uncharacterized protein</fullName>
    </submittedName>
</protein>
<proteinExistence type="predicted"/>
<dbReference type="EMBL" id="UHAP01000001">
    <property type="protein sequence ID" value="SUK44653.1"/>
    <property type="molecule type" value="Genomic_DNA"/>
</dbReference>
<dbReference type="Proteomes" id="UP000255091">
    <property type="component" value="Unassembled WGS sequence"/>
</dbReference>
<reference evidence="1 2" key="1">
    <citation type="submission" date="2018-06" db="EMBL/GenBank/DDBJ databases">
        <authorList>
            <consortium name="Pathogen Informatics"/>
            <person name="Doyle S."/>
        </authorList>
    </citation>
    <scope>NUCLEOTIDE SEQUENCE [LARGE SCALE GENOMIC DNA]</scope>
    <source>
        <strain evidence="1 2">NCTC6133</strain>
    </source>
</reference>